<protein>
    <submittedName>
        <fullName evidence="1">Uncharacterized protein</fullName>
    </submittedName>
</protein>
<evidence type="ECO:0000313" key="1">
    <source>
        <dbReference type="Ensembl" id="ENSCSAVP00000017380.1"/>
    </source>
</evidence>
<organism evidence="1 2">
    <name type="scientific">Ciona savignyi</name>
    <name type="common">Pacific transparent sea squirt</name>
    <dbReference type="NCBI Taxonomy" id="51511"/>
    <lineage>
        <taxon>Eukaryota</taxon>
        <taxon>Metazoa</taxon>
        <taxon>Chordata</taxon>
        <taxon>Tunicata</taxon>
        <taxon>Ascidiacea</taxon>
        <taxon>Phlebobranchia</taxon>
        <taxon>Cionidae</taxon>
        <taxon>Ciona</taxon>
    </lineage>
</organism>
<reference evidence="1" key="2">
    <citation type="submission" date="2025-08" db="UniProtKB">
        <authorList>
            <consortium name="Ensembl"/>
        </authorList>
    </citation>
    <scope>IDENTIFICATION</scope>
</reference>
<keyword evidence="2" id="KW-1185">Reference proteome</keyword>
<sequence>PAVLPESPSAWYCSKILNNLWLTRSGSGLPLYSTWPSLYLLWCGTSCIQTFRLRLFESSPMQSSYIASLKPANICCLCKYYCVNPCFYFILQIFLYTNRMSTIQY</sequence>
<dbReference type="Proteomes" id="UP000007875">
    <property type="component" value="Unassembled WGS sequence"/>
</dbReference>
<reference evidence="1" key="3">
    <citation type="submission" date="2025-09" db="UniProtKB">
        <authorList>
            <consortium name="Ensembl"/>
        </authorList>
    </citation>
    <scope>IDENTIFICATION</scope>
</reference>
<reference evidence="2" key="1">
    <citation type="submission" date="2003-08" db="EMBL/GenBank/DDBJ databases">
        <authorList>
            <person name="Birren B."/>
            <person name="Nusbaum C."/>
            <person name="Abebe A."/>
            <person name="Abouelleil A."/>
            <person name="Adekoya E."/>
            <person name="Ait-zahra M."/>
            <person name="Allen N."/>
            <person name="Allen T."/>
            <person name="An P."/>
            <person name="Anderson M."/>
            <person name="Anderson S."/>
            <person name="Arachchi H."/>
            <person name="Armbruster J."/>
            <person name="Bachantsang P."/>
            <person name="Baldwin J."/>
            <person name="Barry A."/>
            <person name="Bayul T."/>
            <person name="Blitshsteyn B."/>
            <person name="Bloom T."/>
            <person name="Blye J."/>
            <person name="Boguslavskiy L."/>
            <person name="Borowsky M."/>
            <person name="Boukhgalter B."/>
            <person name="Brunache A."/>
            <person name="Butler J."/>
            <person name="Calixte N."/>
            <person name="Calvo S."/>
            <person name="Camarata J."/>
            <person name="Campo K."/>
            <person name="Chang J."/>
            <person name="Cheshatsang Y."/>
            <person name="Citroen M."/>
            <person name="Collymore A."/>
            <person name="Considine T."/>
            <person name="Cook A."/>
            <person name="Cooke P."/>
            <person name="Corum B."/>
            <person name="Cuomo C."/>
            <person name="David R."/>
            <person name="Dawoe T."/>
            <person name="Degray S."/>
            <person name="Dodge S."/>
            <person name="Dooley K."/>
            <person name="Dorje P."/>
            <person name="Dorjee K."/>
            <person name="Dorris L."/>
            <person name="Duffey N."/>
            <person name="Dupes A."/>
            <person name="Elkins T."/>
            <person name="Engels R."/>
            <person name="Erickson J."/>
            <person name="Farina A."/>
            <person name="Faro S."/>
            <person name="Ferreira P."/>
            <person name="Fischer H."/>
            <person name="Fitzgerald M."/>
            <person name="Foley K."/>
            <person name="Gage D."/>
            <person name="Galagan J."/>
            <person name="Gearin G."/>
            <person name="Gnerre S."/>
            <person name="Gnirke A."/>
            <person name="Goyette A."/>
            <person name="Graham J."/>
            <person name="Grandbois E."/>
            <person name="Gyaltsen K."/>
            <person name="Hafez N."/>
            <person name="Hagopian D."/>
            <person name="Hagos B."/>
            <person name="Hall J."/>
            <person name="Hatcher B."/>
            <person name="Heller A."/>
            <person name="Higgins H."/>
            <person name="Honan T."/>
            <person name="Horn A."/>
            <person name="Houde N."/>
            <person name="Hughes L."/>
            <person name="Hulme W."/>
            <person name="Husby E."/>
            <person name="Iliev I."/>
            <person name="Jaffe D."/>
            <person name="Jones C."/>
            <person name="Kamal M."/>
            <person name="Kamat A."/>
            <person name="Kamvysselis M."/>
            <person name="Karlsson E."/>
            <person name="Kells C."/>
            <person name="Kieu A."/>
            <person name="Kisner P."/>
            <person name="Kodira C."/>
            <person name="Kulbokas E."/>
            <person name="Labutti K."/>
            <person name="Lama D."/>
            <person name="Landers T."/>
            <person name="Leger J."/>
            <person name="Levine S."/>
            <person name="Lewis D."/>
            <person name="Lewis T."/>
            <person name="Lindblad-toh K."/>
            <person name="Liu X."/>
            <person name="Lokyitsang T."/>
            <person name="Lokyitsang Y."/>
            <person name="Lucien O."/>
            <person name="Lui A."/>
            <person name="Ma L.J."/>
            <person name="Mabbitt R."/>
            <person name="Macdonald J."/>
            <person name="Maclean C."/>
            <person name="Major J."/>
            <person name="Manning J."/>
            <person name="Marabella R."/>
            <person name="Maru K."/>
            <person name="Matthews C."/>
            <person name="Mauceli E."/>
            <person name="Mccarthy M."/>
            <person name="Mcdonough S."/>
            <person name="Mcghee T."/>
            <person name="Meldrim J."/>
            <person name="Meneus L."/>
            <person name="Mesirov J."/>
            <person name="Mihalev A."/>
            <person name="Mihova T."/>
            <person name="Mikkelsen T."/>
            <person name="Mlenga V."/>
            <person name="Moru K."/>
            <person name="Mozes J."/>
            <person name="Mulrain L."/>
            <person name="Munson G."/>
            <person name="Naylor J."/>
            <person name="Newes C."/>
            <person name="Nguyen C."/>
            <person name="Nguyen N."/>
            <person name="Nguyen T."/>
            <person name="Nicol R."/>
            <person name="Nielsen C."/>
            <person name="Nizzari M."/>
            <person name="Norbu C."/>
            <person name="Norbu N."/>
            <person name="O'donnell P."/>
            <person name="Okoawo O."/>
            <person name="O'leary S."/>
            <person name="Omotosho B."/>
            <person name="O'neill K."/>
            <person name="Osman S."/>
            <person name="Parker S."/>
            <person name="Perrin D."/>
            <person name="Phunkhang P."/>
            <person name="Piqani B."/>
            <person name="Purcell S."/>
            <person name="Rachupka T."/>
            <person name="Ramasamy U."/>
            <person name="Rameau R."/>
            <person name="Ray V."/>
            <person name="Raymond C."/>
            <person name="Retta R."/>
            <person name="Richardson S."/>
            <person name="Rise C."/>
            <person name="Rodriguez J."/>
            <person name="Rogers J."/>
            <person name="Rogov P."/>
            <person name="Rutman M."/>
            <person name="Schupbach R."/>
            <person name="Seaman C."/>
            <person name="Settipalli S."/>
            <person name="Sharpe T."/>
            <person name="Sheridan J."/>
            <person name="Sherpa N."/>
            <person name="Shi J."/>
            <person name="Smirnov S."/>
            <person name="Smith C."/>
            <person name="Sougnez C."/>
            <person name="Spencer B."/>
            <person name="Stalker J."/>
            <person name="Stange-thomann N."/>
            <person name="Stavropoulos S."/>
            <person name="Stetson K."/>
            <person name="Stone C."/>
            <person name="Stone S."/>
            <person name="Stubbs M."/>
            <person name="Talamas J."/>
            <person name="Tchuinga P."/>
            <person name="Tenzing P."/>
            <person name="Tesfaye S."/>
            <person name="Theodore J."/>
            <person name="Thoulutsang Y."/>
            <person name="Topham K."/>
            <person name="Towey S."/>
            <person name="Tsamla T."/>
            <person name="Tsomo N."/>
            <person name="Vallee D."/>
            <person name="Vassiliev H."/>
            <person name="Venkataraman V."/>
            <person name="Vinson J."/>
            <person name="Vo A."/>
            <person name="Wade C."/>
            <person name="Wang S."/>
            <person name="Wangchuk T."/>
            <person name="Wangdi T."/>
            <person name="Whittaker C."/>
            <person name="Wilkinson J."/>
            <person name="Wu Y."/>
            <person name="Wyman D."/>
            <person name="Yadav S."/>
            <person name="Yang S."/>
            <person name="Yang X."/>
            <person name="Yeager S."/>
            <person name="Yee E."/>
            <person name="Young G."/>
            <person name="Zainoun J."/>
            <person name="Zembeck L."/>
            <person name="Zimmer A."/>
            <person name="Zody M."/>
            <person name="Lander E."/>
        </authorList>
    </citation>
    <scope>NUCLEOTIDE SEQUENCE [LARGE SCALE GENOMIC DNA]</scope>
</reference>
<proteinExistence type="predicted"/>
<dbReference type="Ensembl" id="ENSCSAVT00000017571.1">
    <property type="protein sequence ID" value="ENSCSAVP00000017380.1"/>
    <property type="gene ID" value="ENSCSAVG00000010237.1"/>
</dbReference>
<accession>H2ZIG4</accession>
<dbReference type="GeneTree" id="ENSGT00940000166075"/>
<evidence type="ECO:0000313" key="2">
    <source>
        <dbReference type="Proteomes" id="UP000007875"/>
    </source>
</evidence>
<dbReference type="HOGENOM" id="CLU_2242553_0_0_1"/>
<name>H2ZIG4_CIOSA</name>
<dbReference type="AlphaFoldDB" id="H2ZIG4"/>